<dbReference type="AlphaFoldDB" id="A0A8T8SIJ4"/>
<keyword evidence="2" id="KW-0812">Transmembrane</keyword>
<dbReference type="InterPro" id="IPR008984">
    <property type="entry name" value="SMAD_FHA_dom_sf"/>
</dbReference>
<name>A0A8T8SIJ4_9BASI</name>
<accession>A0A8T8SIJ4</accession>
<evidence type="ECO:0000313" key="4">
    <source>
        <dbReference type="Proteomes" id="UP000077521"/>
    </source>
</evidence>
<feature type="coiled-coil region" evidence="1">
    <location>
        <begin position="159"/>
        <end position="186"/>
    </location>
</feature>
<evidence type="ECO:0000313" key="3">
    <source>
        <dbReference type="EMBL" id="KAE8241039.1"/>
    </source>
</evidence>
<protein>
    <recommendedName>
        <fullName evidence="5">FHA domain-containing protein</fullName>
    </recommendedName>
</protein>
<evidence type="ECO:0000256" key="2">
    <source>
        <dbReference type="SAM" id="Phobius"/>
    </source>
</evidence>
<dbReference type="Gene3D" id="2.60.200.20">
    <property type="match status" value="1"/>
</dbReference>
<evidence type="ECO:0000256" key="1">
    <source>
        <dbReference type="SAM" id="Coils"/>
    </source>
</evidence>
<reference evidence="3" key="2">
    <citation type="journal article" date="2019" name="IMA Fungus">
        <title>Genome sequencing and comparison of five Tilletia species to identify candidate genes for the detection of regulated species infecting wheat.</title>
        <authorList>
            <person name="Nguyen H.D.T."/>
            <person name="Sultana T."/>
            <person name="Kesanakurti P."/>
            <person name="Hambleton S."/>
        </authorList>
    </citation>
    <scope>NUCLEOTIDE SEQUENCE</scope>
    <source>
        <strain evidence="3">DAOMC 236416</strain>
    </source>
</reference>
<feature type="transmembrane region" description="Helical" evidence="2">
    <location>
        <begin position="376"/>
        <end position="400"/>
    </location>
</feature>
<gene>
    <name evidence="3" type="ORF">A4X13_0g7593</name>
</gene>
<keyword evidence="4" id="KW-1185">Reference proteome</keyword>
<organism evidence="3 4">
    <name type="scientific">Tilletia indica</name>
    <dbReference type="NCBI Taxonomy" id="43049"/>
    <lineage>
        <taxon>Eukaryota</taxon>
        <taxon>Fungi</taxon>
        <taxon>Dikarya</taxon>
        <taxon>Basidiomycota</taxon>
        <taxon>Ustilaginomycotina</taxon>
        <taxon>Exobasidiomycetes</taxon>
        <taxon>Tilletiales</taxon>
        <taxon>Tilletiaceae</taxon>
        <taxon>Tilletia</taxon>
    </lineage>
</organism>
<evidence type="ECO:0008006" key="5">
    <source>
        <dbReference type="Google" id="ProtNLM"/>
    </source>
</evidence>
<reference evidence="3" key="1">
    <citation type="submission" date="2016-04" db="EMBL/GenBank/DDBJ databases">
        <authorList>
            <person name="Nguyen H.D."/>
            <person name="Samba Siva P."/>
            <person name="Cullis J."/>
            <person name="Levesque C.A."/>
            <person name="Hambleton S."/>
        </authorList>
    </citation>
    <scope>NUCLEOTIDE SEQUENCE</scope>
    <source>
        <strain evidence="3">DAOMC 236416</strain>
    </source>
</reference>
<feature type="transmembrane region" description="Helical" evidence="2">
    <location>
        <begin position="420"/>
        <end position="447"/>
    </location>
</feature>
<keyword evidence="1" id="KW-0175">Coiled coil</keyword>
<sequence length="499" mass="56315">MSSSPQFLTFIPSARLPARSLAFHSTDNLQLPLGGTCDHQNPHSRPSLQESTFLFEEHTIEPDHSTILCAHGLLALTHHERVGTTRVNGQPLDRDQRVFLRHGDQIQLGYYEPMDDEYTFTLFLRVEITSSPPALALSRARLTPSDQLLPTTRSVLRASLALQDAMTQLSEELAAIRRQLQEAHDRAAAHTCTPALPHHHHDRMVNFLPTFGRNVRPSIHRSMIDLHPLRQPRQLLYITAGSWLCSSDRRGIGFRTCVASFLRHIDISRRFADHVPAGFLIFVFIDGFGHTLLFFTFAARAVDRYVSIHFGTSFNSFTRSDGCFFNFSTWPRGLLFTFLGSAFITAVYLPIRAFGSFRALFSFAHWQHRVYFSLSIDADLIFVNTVLTFFIHLVLVAGGVRSFSPTGHPDSVPVRIENALFGLSVGCPSLIVVHRIMLGTGVVRVVLPPFSPDFIFARVITARIRLRFIVAGCTSNWVFWRCTLGCIGYFEEHGRRCAH</sequence>
<feature type="transmembrane region" description="Helical" evidence="2">
    <location>
        <begin position="334"/>
        <end position="355"/>
    </location>
</feature>
<keyword evidence="2" id="KW-0472">Membrane</keyword>
<proteinExistence type="predicted"/>
<dbReference type="EMBL" id="LWDF02000982">
    <property type="protein sequence ID" value="KAE8241039.1"/>
    <property type="molecule type" value="Genomic_DNA"/>
</dbReference>
<dbReference type="SUPFAM" id="SSF49879">
    <property type="entry name" value="SMAD/FHA domain"/>
    <property type="match status" value="1"/>
</dbReference>
<comment type="caution">
    <text evidence="3">The sequence shown here is derived from an EMBL/GenBank/DDBJ whole genome shotgun (WGS) entry which is preliminary data.</text>
</comment>
<keyword evidence="2" id="KW-1133">Transmembrane helix</keyword>
<dbReference type="Proteomes" id="UP000077521">
    <property type="component" value="Unassembled WGS sequence"/>
</dbReference>
<feature type="transmembrane region" description="Helical" evidence="2">
    <location>
        <begin position="277"/>
        <end position="299"/>
    </location>
</feature>